<organism evidence="1 2">
    <name type="scientific">Ixodes persulcatus</name>
    <name type="common">Taiga tick</name>
    <dbReference type="NCBI Taxonomy" id="34615"/>
    <lineage>
        <taxon>Eukaryota</taxon>
        <taxon>Metazoa</taxon>
        <taxon>Ecdysozoa</taxon>
        <taxon>Arthropoda</taxon>
        <taxon>Chelicerata</taxon>
        <taxon>Arachnida</taxon>
        <taxon>Acari</taxon>
        <taxon>Parasitiformes</taxon>
        <taxon>Ixodida</taxon>
        <taxon>Ixodoidea</taxon>
        <taxon>Ixodidae</taxon>
        <taxon>Ixodinae</taxon>
        <taxon>Ixodes</taxon>
    </lineage>
</organism>
<evidence type="ECO:0000313" key="1">
    <source>
        <dbReference type="EMBL" id="KAG0424551.1"/>
    </source>
</evidence>
<keyword evidence="2" id="KW-1185">Reference proteome</keyword>
<comment type="caution">
    <text evidence="1">The sequence shown here is derived from an EMBL/GenBank/DDBJ whole genome shotgun (WGS) entry which is preliminary data.</text>
</comment>
<name>A0AC60PTV5_IXOPE</name>
<accession>A0AC60PTV5</accession>
<dbReference type="EMBL" id="JABSTQ010009963">
    <property type="protein sequence ID" value="KAG0424551.1"/>
    <property type="molecule type" value="Genomic_DNA"/>
</dbReference>
<proteinExistence type="predicted"/>
<sequence>MCKSPTLRCVNCKGDREATSHACPKWIKERKLLTYSKTNSIGFRAARSALEGQKASWSSEEDAQPEILSQQAKQLSKSRAVTYASLAGGTHSLPPNTEAAHGSAGNGALAAATSEPPNQTSKHHHKHDSAVPHKRETLRTKVHLLAKPLDGRP</sequence>
<evidence type="ECO:0000313" key="2">
    <source>
        <dbReference type="Proteomes" id="UP000805193"/>
    </source>
</evidence>
<dbReference type="Proteomes" id="UP000805193">
    <property type="component" value="Unassembled WGS sequence"/>
</dbReference>
<reference evidence="1 2" key="1">
    <citation type="journal article" date="2020" name="Cell">
        <title>Large-Scale Comparative Analyses of Tick Genomes Elucidate Their Genetic Diversity and Vector Capacities.</title>
        <authorList>
            <consortium name="Tick Genome and Microbiome Consortium (TIGMIC)"/>
            <person name="Jia N."/>
            <person name="Wang J."/>
            <person name="Shi W."/>
            <person name="Du L."/>
            <person name="Sun Y."/>
            <person name="Zhan W."/>
            <person name="Jiang J.F."/>
            <person name="Wang Q."/>
            <person name="Zhang B."/>
            <person name="Ji P."/>
            <person name="Bell-Sakyi L."/>
            <person name="Cui X.M."/>
            <person name="Yuan T.T."/>
            <person name="Jiang B.G."/>
            <person name="Yang W.F."/>
            <person name="Lam T.T."/>
            <person name="Chang Q.C."/>
            <person name="Ding S.J."/>
            <person name="Wang X.J."/>
            <person name="Zhu J.G."/>
            <person name="Ruan X.D."/>
            <person name="Zhao L."/>
            <person name="Wei J.T."/>
            <person name="Ye R.Z."/>
            <person name="Que T.C."/>
            <person name="Du C.H."/>
            <person name="Zhou Y.H."/>
            <person name="Cheng J.X."/>
            <person name="Dai P.F."/>
            <person name="Guo W.B."/>
            <person name="Han X.H."/>
            <person name="Huang E.J."/>
            <person name="Li L.F."/>
            <person name="Wei W."/>
            <person name="Gao Y.C."/>
            <person name="Liu J.Z."/>
            <person name="Shao H.Z."/>
            <person name="Wang X."/>
            <person name="Wang C.C."/>
            <person name="Yang T.C."/>
            <person name="Huo Q.B."/>
            <person name="Li W."/>
            <person name="Chen H.Y."/>
            <person name="Chen S.E."/>
            <person name="Zhou L.G."/>
            <person name="Ni X.B."/>
            <person name="Tian J.H."/>
            <person name="Sheng Y."/>
            <person name="Liu T."/>
            <person name="Pan Y.S."/>
            <person name="Xia L.Y."/>
            <person name="Li J."/>
            <person name="Zhao F."/>
            <person name="Cao W.C."/>
        </authorList>
    </citation>
    <scope>NUCLEOTIDE SEQUENCE [LARGE SCALE GENOMIC DNA]</scope>
    <source>
        <strain evidence="1">Iper-2018</strain>
    </source>
</reference>
<protein>
    <submittedName>
        <fullName evidence="1">Uncharacterized protein</fullName>
    </submittedName>
</protein>
<gene>
    <name evidence="1" type="ORF">HPB47_028233</name>
</gene>